<dbReference type="InterPro" id="IPR037069">
    <property type="entry name" value="AcylCoA_DH/ox_N_sf"/>
</dbReference>
<dbReference type="PANTHER" id="PTHR43884:SF12">
    <property type="entry name" value="ISOVALERYL-COA DEHYDROGENASE, MITOCHONDRIAL-RELATED"/>
    <property type="match status" value="1"/>
</dbReference>
<accession>A0A7C0WSU7</accession>
<evidence type="ECO:0000259" key="1">
    <source>
        <dbReference type="Pfam" id="PF02771"/>
    </source>
</evidence>
<dbReference type="EMBL" id="DQZW01000026">
    <property type="protein sequence ID" value="HDL89383.1"/>
    <property type="molecule type" value="Genomic_DNA"/>
</dbReference>
<dbReference type="Proteomes" id="UP000886355">
    <property type="component" value="Unassembled WGS sequence"/>
</dbReference>
<dbReference type="Pfam" id="PF02771">
    <property type="entry name" value="Acyl-CoA_dh_N"/>
    <property type="match status" value="1"/>
</dbReference>
<comment type="caution">
    <text evidence="2">The sequence shown here is derived from an EMBL/GenBank/DDBJ whole genome shotgun (WGS) entry which is preliminary data.</text>
</comment>
<name>A0A7C0WSU7_9BACT</name>
<dbReference type="GO" id="GO:0050660">
    <property type="term" value="F:flavin adenine dinucleotide binding"/>
    <property type="evidence" value="ECO:0007669"/>
    <property type="project" value="InterPro"/>
</dbReference>
<proteinExistence type="predicted"/>
<feature type="non-terminal residue" evidence="2">
    <location>
        <position position="298"/>
    </location>
</feature>
<dbReference type="Gene3D" id="1.20.140.10">
    <property type="entry name" value="Butyryl-CoA Dehydrogenase, subunit A, domain 3"/>
    <property type="match status" value="1"/>
</dbReference>
<dbReference type="SUPFAM" id="SSF56645">
    <property type="entry name" value="Acyl-CoA dehydrogenase NM domain-like"/>
    <property type="match status" value="1"/>
</dbReference>
<dbReference type="InterPro" id="IPR009100">
    <property type="entry name" value="AcylCoA_DH/oxidase_NM_dom_sf"/>
</dbReference>
<dbReference type="Gene3D" id="1.10.540.10">
    <property type="entry name" value="Acyl-CoA dehydrogenase/oxidase, N-terminal domain"/>
    <property type="match status" value="1"/>
</dbReference>
<dbReference type="PANTHER" id="PTHR43884">
    <property type="entry name" value="ACYL-COA DEHYDROGENASE"/>
    <property type="match status" value="1"/>
</dbReference>
<evidence type="ECO:0000313" key="2">
    <source>
        <dbReference type="EMBL" id="HDL89383.1"/>
    </source>
</evidence>
<dbReference type="InterPro" id="IPR013786">
    <property type="entry name" value="AcylCoA_DH/ox_N"/>
</dbReference>
<dbReference type="Gene3D" id="2.40.110.10">
    <property type="entry name" value="Butyryl-CoA Dehydrogenase, subunit A, domain 2"/>
    <property type="match status" value="1"/>
</dbReference>
<feature type="domain" description="Acyl-CoA dehydrogenase/oxidase N-terminal" evidence="1">
    <location>
        <begin position="44"/>
        <end position="141"/>
    </location>
</feature>
<reference evidence="2" key="1">
    <citation type="journal article" date="2020" name="mSystems">
        <title>Genome- and Community-Level Interaction Insights into Carbon Utilization and Element Cycling Functions of Hydrothermarchaeota in Hydrothermal Sediment.</title>
        <authorList>
            <person name="Zhou Z."/>
            <person name="Liu Y."/>
            <person name="Xu W."/>
            <person name="Pan J."/>
            <person name="Luo Z.H."/>
            <person name="Li M."/>
        </authorList>
    </citation>
    <scope>NUCLEOTIDE SEQUENCE [LARGE SCALE GENOMIC DNA]</scope>
    <source>
        <strain evidence="2">HyVt-19</strain>
    </source>
</reference>
<organism evidence="2">
    <name type="scientific">Thermodesulforhabdus norvegica</name>
    <dbReference type="NCBI Taxonomy" id="39841"/>
    <lineage>
        <taxon>Bacteria</taxon>
        <taxon>Pseudomonadati</taxon>
        <taxon>Thermodesulfobacteriota</taxon>
        <taxon>Syntrophobacteria</taxon>
        <taxon>Syntrophobacterales</taxon>
        <taxon>Thermodesulforhabdaceae</taxon>
        <taxon>Thermodesulforhabdus</taxon>
    </lineage>
</organism>
<gene>
    <name evidence="2" type="ORF">ENG14_00590</name>
</gene>
<dbReference type="InterPro" id="IPR046373">
    <property type="entry name" value="Acyl-CoA_Oxase/DH_mid-dom_sf"/>
</dbReference>
<protein>
    <submittedName>
        <fullName evidence="2">Acyl-CoA dehydrogenase</fullName>
    </submittedName>
</protein>
<dbReference type="GO" id="GO:0003995">
    <property type="term" value="F:acyl-CoA dehydrogenase activity"/>
    <property type="evidence" value="ECO:0007669"/>
    <property type="project" value="TreeGrafter"/>
</dbReference>
<dbReference type="AlphaFoldDB" id="A0A7C0WSU7"/>
<sequence>MPYGQKFPTGQYVHRLTYCFFHLERRSTGRWRVIMTNIEETGIRMLAKAAAEFSRSELTANREEFDRFPFGPFFSTVLQKAFELDFFHITLPDSIGGIGMGTGALCTALDELCRQDASLGAVILTNCFAQEILLNAGSTDMLESIVGKAKKVNSFLLACPLFNNPSEIRHIAKVVEKDGRSFLSGKLAYLVLGGIADAAVVPAAEEGQETYSYYLIDLGQASVTIGDPVLSLGMRCCPAVDTVFHLAEAVPVGKQGDGDNLFRKVATKLYAAAAAISSGIMKGTFNEALSYARERDQG</sequence>